<dbReference type="EMBL" id="JAKNGE010000001">
    <property type="protein sequence ID" value="MCG4743956.1"/>
    <property type="molecule type" value="Genomic_DNA"/>
</dbReference>
<proteinExistence type="predicted"/>
<dbReference type="PANTHER" id="PTHR13778:SF47">
    <property type="entry name" value="LIPOPOLYSACCHARIDE 1,3-GALACTOSYLTRANSFERASE"/>
    <property type="match status" value="1"/>
</dbReference>
<dbReference type="EMBL" id="JAAITT010000007">
    <property type="protein sequence ID" value="NSJ48389.1"/>
    <property type="molecule type" value="Genomic_DNA"/>
</dbReference>
<keyword evidence="3" id="KW-0479">Metal-binding</keyword>
<dbReference type="AlphaFoldDB" id="A0AAW5BUS1"/>
<dbReference type="RefSeq" id="WP_117556727.1">
    <property type="nucleotide sequence ID" value="NZ_BAABZL010000001.1"/>
</dbReference>
<dbReference type="GO" id="GO:0046872">
    <property type="term" value="F:metal ion binding"/>
    <property type="evidence" value="ECO:0007669"/>
    <property type="project" value="UniProtKB-KW"/>
</dbReference>
<evidence type="ECO:0000313" key="4">
    <source>
        <dbReference type="EMBL" id="MCG4743956.1"/>
    </source>
</evidence>
<dbReference type="InterPro" id="IPR029044">
    <property type="entry name" value="Nucleotide-diphossugar_trans"/>
</dbReference>
<dbReference type="InterPro" id="IPR050748">
    <property type="entry name" value="Glycosyltrans_8_dom-fam"/>
</dbReference>
<evidence type="ECO:0000256" key="2">
    <source>
        <dbReference type="ARBA" id="ARBA00022679"/>
    </source>
</evidence>
<sequence>MEWNEETANIIYASNDGYAGHLAASMYSLLDNNRNIRNMDLYVLSAQMCQEYKDRLVDMAGAFHRTLYVVELGDLRQRFDFEIDTRGFDISAMGRLFAPQVLPGTVKKALYLDCDTIVCQSIRPLYETGLGDALVGMVMEPTVYREMKESIGLGKDDPYYNSGVLLMDLDRWRGEDVLKKLLDFYKSCHGRLFACDQDTINGALKGRIKTLPVKYNYFTNYRYFRYSTLCTMCAAYREIGEEAYLEARRSPAIIHYLGDERPWIAGNHNHFKKLYEYYLARTPWKDTPRQTGKERYMHMWWLFNRLTWLCPPFRLWVSRHMGMKLVDSRRKRK</sequence>
<gene>
    <name evidence="5" type="ORF">G5B36_06715</name>
    <name evidence="4" type="ORF">L0N08_00855</name>
</gene>
<evidence type="ECO:0000256" key="1">
    <source>
        <dbReference type="ARBA" id="ARBA00022676"/>
    </source>
</evidence>
<dbReference type="SUPFAM" id="SSF53448">
    <property type="entry name" value="Nucleotide-diphospho-sugar transferases"/>
    <property type="match status" value="1"/>
</dbReference>
<keyword evidence="1" id="KW-0328">Glycosyltransferase</keyword>
<dbReference type="PANTHER" id="PTHR13778">
    <property type="entry name" value="GLYCOSYLTRANSFERASE 8 DOMAIN-CONTAINING PROTEIN"/>
    <property type="match status" value="1"/>
</dbReference>
<organism evidence="4 7">
    <name type="scientific">Enterocloster aldenensis</name>
    <dbReference type="NCBI Taxonomy" id="358742"/>
    <lineage>
        <taxon>Bacteria</taxon>
        <taxon>Bacillati</taxon>
        <taxon>Bacillota</taxon>
        <taxon>Clostridia</taxon>
        <taxon>Lachnospirales</taxon>
        <taxon>Lachnospiraceae</taxon>
        <taxon>Enterocloster</taxon>
    </lineage>
</organism>
<evidence type="ECO:0000313" key="6">
    <source>
        <dbReference type="Proteomes" id="UP000669239"/>
    </source>
</evidence>
<name>A0AAW5BUS1_9FIRM</name>
<dbReference type="GeneID" id="97204192"/>
<dbReference type="Gene3D" id="3.90.550.10">
    <property type="entry name" value="Spore Coat Polysaccharide Biosynthesis Protein SpsA, Chain A"/>
    <property type="match status" value="1"/>
</dbReference>
<dbReference type="InterPro" id="IPR002495">
    <property type="entry name" value="Glyco_trans_8"/>
</dbReference>
<accession>A0AAW5BUS1</accession>
<evidence type="ECO:0000256" key="3">
    <source>
        <dbReference type="ARBA" id="ARBA00022723"/>
    </source>
</evidence>
<keyword evidence="6" id="KW-1185">Reference proteome</keyword>
<keyword evidence="2" id="KW-0808">Transferase</keyword>
<reference evidence="5 6" key="1">
    <citation type="journal article" date="2020" name="Cell Host Microbe">
        <title>Functional and Genomic Variation between Human-Derived Isolates of Lachnospiraceae Reveals Inter- and Intra-Species Diversity.</title>
        <authorList>
            <person name="Sorbara M.T."/>
            <person name="Littmann E.R."/>
            <person name="Fontana E."/>
            <person name="Moody T.U."/>
            <person name="Kohout C.E."/>
            <person name="Gjonbalaj M."/>
            <person name="Eaton V."/>
            <person name="Seok R."/>
            <person name="Leiner I.M."/>
            <person name="Pamer E.G."/>
        </authorList>
    </citation>
    <scope>NUCLEOTIDE SEQUENCE [LARGE SCALE GENOMIC DNA]</scope>
    <source>
        <strain evidence="5 6">MSK.1.17</strain>
    </source>
</reference>
<protein>
    <submittedName>
        <fullName evidence="4">Glycosyltransferase family 8 protein</fullName>
    </submittedName>
</protein>
<evidence type="ECO:0000313" key="7">
    <source>
        <dbReference type="Proteomes" id="UP001299608"/>
    </source>
</evidence>
<dbReference type="Proteomes" id="UP000669239">
    <property type="component" value="Unassembled WGS sequence"/>
</dbReference>
<dbReference type="GO" id="GO:0016757">
    <property type="term" value="F:glycosyltransferase activity"/>
    <property type="evidence" value="ECO:0007669"/>
    <property type="project" value="UniProtKB-KW"/>
</dbReference>
<dbReference type="Proteomes" id="UP001299608">
    <property type="component" value="Unassembled WGS sequence"/>
</dbReference>
<comment type="caution">
    <text evidence="4">The sequence shown here is derived from an EMBL/GenBank/DDBJ whole genome shotgun (WGS) entry which is preliminary data.</text>
</comment>
<reference evidence="5" key="2">
    <citation type="submission" date="2020-02" db="EMBL/GenBank/DDBJ databases">
        <authorList>
            <person name="Littmann E."/>
            <person name="Sorbara M."/>
        </authorList>
    </citation>
    <scope>NUCLEOTIDE SEQUENCE</scope>
    <source>
        <strain evidence="5">MSK.1.17</strain>
    </source>
</reference>
<dbReference type="CDD" id="cd04194">
    <property type="entry name" value="GT8_A4GalT_like"/>
    <property type="match status" value="1"/>
</dbReference>
<evidence type="ECO:0000313" key="5">
    <source>
        <dbReference type="EMBL" id="NSJ48389.1"/>
    </source>
</evidence>
<dbReference type="Pfam" id="PF01501">
    <property type="entry name" value="Glyco_transf_8"/>
    <property type="match status" value="1"/>
</dbReference>
<reference evidence="4" key="3">
    <citation type="submission" date="2022-01" db="EMBL/GenBank/DDBJ databases">
        <title>Collection of gut derived symbiotic bacterial strains cultured from healthy donors.</title>
        <authorList>
            <person name="Lin H."/>
            <person name="Kohout C."/>
            <person name="Waligurski E."/>
            <person name="Pamer E.G."/>
        </authorList>
    </citation>
    <scope>NUCLEOTIDE SEQUENCE</scope>
    <source>
        <strain evidence="4">DFI.6.55</strain>
    </source>
</reference>